<dbReference type="Pfam" id="PF20519">
    <property type="entry name" value="Polycystin_dom"/>
    <property type="match status" value="1"/>
</dbReference>
<dbReference type="EMBL" id="JAEAOA010001716">
    <property type="protein sequence ID" value="KAK3599286.1"/>
    <property type="molecule type" value="Genomic_DNA"/>
</dbReference>
<dbReference type="InterPro" id="IPR001024">
    <property type="entry name" value="PLAT/LH2_dom"/>
</dbReference>
<dbReference type="Proteomes" id="UP001195483">
    <property type="component" value="Unassembled WGS sequence"/>
</dbReference>
<evidence type="ECO:0000256" key="8">
    <source>
        <dbReference type="PIRSR" id="PIRSR603915-2"/>
    </source>
</evidence>
<evidence type="ECO:0000256" key="2">
    <source>
        <dbReference type="ARBA" id="ARBA00007200"/>
    </source>
</evidence>
<dbReference type="InterPro" id="IPR036392">
    <property type="entry name" value="PLAT/LH2_dom_sf"/>
</dbReference>
<dbReference type="Pfam" id="PF02010">
    <property type="entry name" value="REJ"/>
    <property type="match status" value="1"/>
</dbReference>
<comment type="caution">
    <text evidence="9">Lacks conserved residue(s) required for the propagation of feature annotation.</text>
</comment>
<dbReference type="Gene3D" id="1.10.287.70">
    <property type="match status" value="1"/>
</dbReference>
<feature type="transmembrane region" description="Helical" evidence="10">
    <location>
        <begin position="1855"/>
        <end position="1876"/>
    </location>
</feature>
<dbReference type="PROSITE" id="PS50095">
    <property type="entry name" value="PLAT"/>
    <property type="match status" value="1"/>
</dbReference>
<evidence type="ECO:0000256" key="9">
    <source>
        <dbReference type="PROSITE-ProRule" id="PRU00152"/>
    </source>
</evidence>
<name>A0AAE0SW95_9BIVA</name>
<evidence type="ECO:0000313" key="13">
    <source>
        <dbReference type="Proteomes" id="UP001195483"/>
    </source>
</evidence>
<evidence type="ECO:0000256" key="6">
    <source>
        <dbReference type="ARBA" id="ARBA00023136"/>
    </source>
</evidence>
<dbReference type="SUPFAM" id="SSF49723">
    <property type="entry name" value="Lipase/lipooxygenase domain (PLAT/LH2 domain)"/>
    <property type="match status" value="1"/>
</dbReference>
<evidence type="ECO:0000256" key="3">
    <source>
        <dbReference type="ARBA" id="ARBA00022692"/>
    </source>
</evidence>
<dbReference type="Gene3D" id="2.60.60.20">
    <property type="entry name" value="PLAT/LH2 domain"/>
    <property type="match status" value="1"/>
</dbReference>
<evidence type="ECO:0000256" key="4">
    <source>
        <dbReference type="ARBA" id="ARBA00022729"/>
    </source>
</evidence>
<dbReference type="GO" id="GO:0016020">
    <property type="term" value="C:membrane"/>
    <property type="evidence" value="ECO:0007669"/>
    <property type="project" value="UniProtKB-SubCell"/>
</dbReference>
<dbReference type="InterPro" id="IPR002859">
    <property type="entry name" value="PKD/REJ-like"/>
</dbReference>
<dbReference type="PRINTS" id="PR01433">
    <property type="entry name" value="POLYCYSTIN2"/>
</dbReference>
<feature type="transmembrane region" description="Helical" evidence="10">
    <location>
        <begin position="2411"/>
        <end position="2431"/>
    </location>
</feature>
<organism evidence="12 13">
    <name type="scientific">Potamilus streckersoni</name>
    <dbReference type="NCBI Taxonomy" id="2493646"/>
    <lineage>
        <taxon>Eukaryota</taxon>
        <taxon>Metazoa</taxon>
        <taxon>Spiralia</taxon>
        <taxon>Lophotrochozoa</taxon>
        <taxon>Mollusca</taxon>
        <taxon>Bivalvia</taxon>
        <taxon>Autobranchia</taxon>
        <taxon>Heteroconchia</taxon>
        <taxon>Palaeoheterodonta</taxon>
        <taxon>Unionida</taxon>
        <taxon>Unionoidea</taxon>
        <taxon>Unionidae</taxon>
        <taxon>Ambleminae</taxon>
        <taxon>Lampsilini</taxon>
        <taxon>Potamilus</taxon>
    </lineage>
</organism>
<sequence>MYHSLTCFRKKHIHDFVRRLAGISQSVAMPWFVWGVFYFTLYFPSAVSLPTLLYGPSVEVTGTGVNCGVSILPSFKSGITSGVACCALMSDVQGMCWTIPIPTSPEKVYHNLSDAGYRNISVFCFANISAAESYEQVVYVGINITNVDVTGGTGYSILPVQSPSSDTPFLVNIGQGTNLTIYISVNGGPNISMAGVNGSNVVTIPSNQLSTLGYYLLDIIITNPFGSVKVQEILAVQQAITGMQIVSGYVGPMMYLEVNKNFTLSLAFQTGSDINITLTIVDINANVTTLFDANHCPGICLKTNVSYTFNDARQYTVTIGASNYINMGSPNRSDALALRVVYSINNIATSINNTLIYYTAPLIYTIAIGDIALVPMGIITCNVVFGDDNSATTVFDLNVFDLSNITVDGISGSSKLVSKTHQYTQGNYYTIRSNCSNSFSALDTQELLVTVENPVNGFVKLVNSSNSIPFTNPLIELTVAPTSLTDPPIYNLGCQIDFGEGDPVTVLGNVTSTSVIKANFSYSKFKVYNIKANCSNHFDAALMEIAVEVYWNCFKTFTFFDEAFKSSLTPLWTYVTDPFKVTGTLQRTSSCLNTTSDYFWNIYKDNILYKSQTLFPTTSSVLSFAPEYMEPGIYKVTLNCSFNITDGTWREDFIFLEFRMPNVKAIVATQELVIPYIDSDLPYTFVLDGTGSGDLVTKLPSVVSIPLNYSWTCKVYLRNDIDLAVRTFLMNYAQIQNDTSLGSSESCGFNIPETQVVELPNKLLTKSDKWYLFVLTVRRGSRNASAVQAVKPIPGDPIMVITKCIYNCNTKLMHAALSLEMDVAGKDTMNNLTGQGAKFEWEIVKWSAANMMFVPASTIVTERGTQSRGITILKGSFELGSKYQIAAKMVVGNRRGSSFTLRISNLPPYDGSCTIDKYKVSATIDPISFTCSGWLDDGENEVRSPTADVNPKISYQLIQFVSGGEERVLLNTANSYGTTVLSLGDPARDYTTTVAIRVVDITGDYAEQTFEVQSRPFEAFSSLSLSSSNTTSQNDTAVAAAIDQFTSKFTSILQEFPAGSNPDDIIGLVVSGASQMDIVEIPASISIDDLKAETPADAAVNLLLSDEVPAATSKAQDFTATLVNVVLQSALPQNSSTIEPSRISQVSNTLSVIINDPNKVNDKTKELVLGALDQISTGMSTKSLDNEESKTAVNSTFKLIATASGAISPAEKRTTQEPNFDELRLQNKVLDQMNGKQYSDNSSRSPDEEAFLTYLQQLKESYKLGQESGKMEHLQNIIDSTIQNIKDNQPLSLDGTQSYGGSDFQQSISLQAASEIQGKSLKSMTSSVVIDRFDVPVTGNIKMSLSSMAPGRSAYKFDKDGESRFLSSETSTFNFGINFTGVLTTKQTVQTPELVRFFPAMNSDDASRFSYHKFFIRSKKDNACMILKPADSRIYQYQVYIKKNSNPTLVDYDVKTVCNEANGWKACVDPGQLDNHEGLTYLGLRSEFLPTTESNNEDKTVNRIKREAVNNTASSNKSTCINPGNPESCAYEFGTITLSCLVWLKEEQRWTRNGCDMTWRPDQNAVYCKCKAKGTELTFGNSFYVAPNAIDFSAVFLKFDALSQAAVMATLIIIFIGYIGLVIWARRQDRKDVLKWGVTPLADNFPDDNYFYLLRVYTGARPGSGTRSKVGFVLSGANADTGVRELYDGVRNEFQTGAVFNFLLSTSFHLGQLNYLRIWHDNSGGGSHASWYLDRISVHDIQRKETFDFVVERWLAAEYGELDCIIPTCNEESMKQFKHRMNQNFKDCLSNDHMWISIFYRPQVSSFNRVQRVTCALTFLMLSMLSNAMYFNPNPNYESTTGVTMGPFRFTFQQLYVSTISSLIPTSVMIVVVIMFKKSRRRSKKKASNLKPKSSFTSCYKLRIMDKWLDLKRKESVELEKHVIVKGHPTFTGCHLPFWVLNIAWFLNTVSVLLSAFFVILYSMQWGKQKSEEWLLSFILSFLESAIFIDPFKVFFLSAAFSLLFNISKEEDLTLDRVTIMRQYQGSVRGTAALTRKPAPPLSRSALLEAKKRREIDLKAKGVVNDIVVNLIYVWILLTIGYSNRDDRSYMLHETITSTFLHPRDNIAFDMITSTTEYFQWLNGTAFNNLFPVREYNNMSLLWRRKEFVSGFSLFRLGPPRLRQVRTTKGNCYLPYFGYNVCYPAYETTKEDSNSYCVGWKTKPCPANQKLKKMSSNAWTFTDPKTIWGISISGEYTMYSGGGYIANMAVNKDITIWILNELWAESWIDRQTRAVMLEFTLYCVDINLFIYNMFVVEMPETGGVNPFYIIQPMRLYMHNGPLGMYTMTCEVIFLLFVFGNTVLIILKLRKQKRSYFRDTWQVIDILAVIGCYVAIVLYFIRFKLAMDTIARFNDDKKKFVNFQHIAIWDEAVVLIIGLLIFVATIRFLKIIGFSKRVHALVNVFKYAGEDLISFGAIFVTFLVVYAAFGYLLFGSKLELYRSFHEALSTLFISMIGKSIYTEMNMTDPIMAKIYFMLFVLVIVYTLLTIFLSLLDDSIGKANEDIKNDDNEVIVDALTNMFRGFVGLNGETKNDTVKAEEKYIVQPDAETTKVTPTPSVTSHNEIYEIIMEIRQSFQPAVDLILAGRRQTKNQKMKQMRSTWQSFILKQQEIH</sequence>
<dbReference type="PANTHER" id="PTHR10877:SF150">
    <property type="entry name" value="REJ DOMAIN-CONTAINING PROTEIN"/>
    <property type="match status" value="1"/>
</dbReference>
<feature type="transmembrane region" description="Helical" evidence="10">
    <location>
        <begin position="1974"/>
        <end position="2007"/>
    </location>
</feature>
<feature type="transmembrane region" description="Helical" evidence="10">
    <location>
        <begin position="2513"/>
        <end position="2534"/>
    </location>
</feature>
<dbReference type="Pfam" id="PF01477">
    <property type="entry name" value="PLAT"/>
    <property type="match status" value="1"/>
</dbReference>
<dbReference type="GO" id="GO:0005262">
    <property type="term" value="F:calcium channel activity"/>
    <property type="evidence" value="ECO:0007669"/>
    <property type="project" value="TreeGrafter"/>
</dbReference>
<dbReference type="InterPro" id="IPR046791">
    <property type="entry name" value="Polycystin_dom"/>
</dbReference>
<dbReference type="PANTHER" id="PTHR10877">
    <property type="entry name" value="POLYCYSTIN FAMILY MEMBER"/>
    <property type="match status" value="1"/>
</dbReference>
<reference evidence="12" key="2">
    <citation type="journal article" date="2021" name="Genome Biol. Evol.">
        <title>Developing a high-quality reference genome for a parasitic bivalve with doubly uniparental inheritance (Bivalvia: Unionida).</title>
        <authorList>
            <person name="Smith C.H."/>
        </authorList>
    </citation>
    <scope>NUCLEOTIDE SEQUENCE</scope>
    <source>
        <strain evidence="12">CHS0354</strain>
        <tissue evidence="12">Mantle</tissue>
    </source>
</reference>
<feature type="domain" description="PLAT" evidence="11">
    <location>
        <begin position="1650"/>
        <end position="1769"/>
    </location>
</feature>
<comment type="similarity">
    <text evidence="2">Belongs to the polycystin family.</text>
</comment>
<keyword evidence="3 10" id="KW-0812">Transmembrane</keyword>
<dbReference type="GO" id="GO:0050982">
    <property type="term" value="P:detection of mechanical stimulus"/>
    <property type="evidence" value="ECO:0007669"/>
    <property type="project" value="TreeGrafter"/>
</dbReference>
<dbReference type="InterPro" id="IPR051223">
    <property type="entry name" value="Polycystin"/>
</dbReference>
<feature type="transmembrane region" description="Helical" evidence="10">
    <location>
        <begin position="1813"/>
        <end position="1831"/>
    </location>
</feature>
<dbReference type="InterPro" id="IPR013122">
    <property type="entry name" value="PKD1_2_channel"/>
</dbReference>
<dbReference type="GO" id="GO:0005509">
    <property type="term" value="F:calcium ion binding"/>
    <property type="evidence" value="ECO:0007669"/>
    <property type="project" value="InterPro"/>
</dbReference>
<feature type="transmembrane region" description="Helical" evidence="10">
    <location>
        <begin position="1936"/>
        <end position="1962"/>
    </location>
</feature>
<evidence type="ECO:0000256" key="5">
    <source>
        <dbReference type="ARBA" id="ARBA00022989"/>
    </source>
</evidence>
<feature type="transmembrane region" description="Helical" evidence="10">
    <location>
        <begin position="1605"/>
        <end position="1625"/>
    </location>
</feature>
<keyword evidence="13" id="KW-1185">Reference proteome</keyword>
<evidence type="ECO:0000256" key="7">
    <source>
        <dbReference type="ARBA" id="ARBA00023180"/>
    </source>
</evidence>
<reference evidence="12" key="1">
    <citation type="journal article" date="2021" name="Genome Biol. Evol.">
        <title>A High-Quality Reference Genome for a Parasitic Bivalve with Doubly Uniparental Inheritance (Bivalvia: Unionida).</title>
        <authorList>
            <person name="Smith C.H."/>
        </authorList>
    </citation>
    <scope>NUCLEOTIDE SEQUENCE</scope>
    <source>
        <strain evidence="12">CHS0354</strain>
    </source>
</reference>
<feature type="transmembrane region" description="Helical" evidence="10">
    <location>
        <begin position="2322"/>
        <end position="2348"/>
    </location>
</feature>
<dbReference type="FunFam" id="2.60.60.20:FF:000022">
    <property type="entry name" value="Uncharacterized protein"/>
    <property type="match status" value="1"/>
</dbReference>
<evidence type="ECO:0000256" key="10">
    <source>
        <dbReference type="SAM" id="Phobius"/>
    </source>
</evidence>
<gene>
    <name evidence="12" type="ORF">CHS0354_028642</name>
</gene>
<accession>A0AAE0SW95</accession>
<feature type="transmembrane region" description="Helical" evidence="10">
    <location>
        <begin position="2360"/>
        <end position="2380"/>
    </location>
</feature>
<keyword evidence="6 10" id="KW-0472">Membrane</keyword>
<proteinExistence type="inferred from homology"/>
<dbReference type="Pfam" id="PF08016">
    <property type="entry name" value="PKD_channel"/>
    <property type="match status" value="1"/>
</dbReference>
<evidence type="ECO:0000256" key="1">
    <source>
        <dbReference type="ARBA" id="ARBA00004141"/>
    </source>
</evidence>
<comment type="caution">
    <text evidence="12">The sequence shown here is derived from an EMBL/GenBank/DDBJ whole genome shotgun (WGS) entry which is preliminary data.</text>
</comment>
<keyword evidence="4" id="KW-0732">Signal</keyword>
<feature type="transmembrane region" description="Helical" evidence="10">
    <location>
        <begin position="2063"/>
        <end position="2082"/>
    </location>
</feature>
<protein>
    <recommendedName>
        <fullName evidence="11">PLAT domain-containing protein</fullName>
    </recommendedName>
</protein>
<keyword evidence="7" id="KW-0325">Glycoprotein</keyword>
<feature type="transmembrane region" description="Helical" evidence="10">
    <location>
        <begin position="20"/>
        <end position="43"/>
    </location>
</feature>
<keyword evidence="5 10" id="KW-1133">Transmembrane helix</keyword>
<evidence type="ECO:0000259" key="11">
    <source>
        <dbReference type="PROSITE" id="PS50095"/>
    </source>
</evidence>
<dbReference type="InterPro" id="IPR003915">
    <property type="entry name" value="PKD_2"/>
</dbReference>
<reference evidence="12" key="3">
    <citation type="submission" date="2023-05" db="EMBL/GenBank/DDBJ databases">
        <authorList>
            <person name="Smith C.H."/>
        </authorList>
    </citation>
    <scope>NUCLEOTIDE SEQUENCE</scope>
    <source>
        <strain evidence="12">CHS0354</strain>
        <tissue evidence="12">Mantle</tissue>
    </source>
</reference>
<feature type="disulfide bond" evidence="8">
    <location>
        <begin position="2172"/>
        <end position="2182"/>
    </location>
</feature>
<comment type="subcellular location">
    <subcellularLocation>
        <location evidence="1">Membrane</location>
        <topology evidence="1">Multi-pass membrane protein</topology>
    </subcellularLocation>
</comment>
<dbReference type="SMART" id="SM00308">
    <property type="entry name" value="LH2"/>
    <property type="match status" value="1"/>
</dbReference>
<feature type="transmembrane region" description="Helical" evidence="10">
    <location>
        <begin position="2451"/>
        <end position="2473"/>
    </location>
</feature>
<evidence type="ECO:0000313" key="12">
    <source>
        <dbReference type="EMBL" id="KAK3599286.1"/>
    </source>
</evidence>